<organism evidence="2 3">
    <name type="scientific">Parahalioglobus pacificus</name>
    <dbReference type="NCBI Taxonomy" id="930806"/>
    <lineage>
        <taxon>Bacteria</taxon>
        <taxon>Pseudomonadati</taxon>
        <taxon>Pseudomonadota</taxon>
        <taxon>Gammaproteobacteria</taxon>
        <taxon>Cellvibrionales</taxon>
        <taxon>Halieaceae</taxon>
        <taxon>Parahalioglobus</taxon>
    </lineage>
</organism>
<comment type="caution">
    <text evidence="2">The sequence shown here is derived from an EMBL/GenBank/DDBJ whole genome shotgun (WGS) entry which is preliminary data.</text>
</comment>
<reference evidence="2" key="2">
    <citation type="submission" date="2020-09" db="EMBL/GenBank/DDBJ databases">
        <authorList>
            <person name="Sun Q."/>
            <person name="Kim S."/>
        </authorList>
    </citation>
    <scope>NUCLEOTIDE SEQUENCE</scope>
    <source>
        <strain evidence="2">KCTC 23430</strain>
    </source>
</reference>
<evidence type="ECO:0000313" key="2">
    <source>
        <dbReference type="EMBL" id="GHD39469.1"/>
    </source>
</evidence>
<evidence type="ECO:0000313" key="3">
    <source>
        <dbReference type="Proteomes" id="UP000644693"/>
    </source>
</evidence>
<protein>
    <submittedName>
        <fullName evidence="2">Uncharacterized protein</fullName>
    </submittedName>
</protein>
<gene>
    <name evidence="2" type="ORF">GCM10007053_30950</name>
</gene>
<accession>A0A919CM88</accession>
<feature type="transmembrane region" description="Helical" evidence="1">
    <location>
        <begin position="194"/>
        <end position="219"/>
    </location>
</feature>
<keyword evidence="3" id="KW-1185">Reference proteome</keyword>
<feature type="transmembrane region" description="Helical" evidence="1">
    <location>
        <begin position="141"/>
        <end position="159"/>
    </location>
</feature>
<feature type="transmembrane region" description="Helical" evidence="1">
    <location>
        <begin position="100"/>
        <end position="121"/>
    </location>
</feature>
<reference evidence="2" key="1">
    <citation type="journal article" date="2014" name="Int. J. Syst. Evol. Microbiol.">
        <title>Complete genome sequence of Corynebacterium casei LMG S-19264T (=DSM 44701T), isolated from a smear-ripened cheese.</title>
        <authorList>
            <consortium name="US DOE Joint Genome Institute (JGI-PGF)"/>
            <person name="Walter F."/>
            <person name="Albersmeier A."/>
            <person name="Kalinowski J."/>
            <person name="Ruckert C."/>
        </authorList>
    </citation>
    <scope>NUCLEOTIDE SEQUENCE</scope>
    <source>
        <strain evidence="2">KCTC 23430</strain>
    </source>
</reference>
<feature type="transmembrane region" description="Helical" evidence="1">
    <location>
        <begin position="39"/>
        <end position="61"/>
    </location>
</feature>
<keyword evidence="1" id="KW-0472">Membrane</keyword>
<proteinExistence type="predicted"/>
<sequence length="243" mass="25826">MWAVLPAGVLAVVFGDSGPLQVLLGTAALAFVLRVTVSLATTLLAAVAVGFISGVLALLLAEPLLQQLVSLFGEFLTNMEQQLSQGDETVTLTRPTVTQVAGMMGVGTAMLSVLCVLLARYWQAALYNPEGFGKEFRALRYPAGVATALVLAALGLASLGQEMRTWAVICALPLSFAGLALMHARAAAQGQGSGYLAVFYTAWVLFDPVKLFVMGFAIADSWIDFRSRWVKASDPGRPERDDD</sequence>
<name>A0A919CM88_9GAMM</name>
<dbReference type="EMBL" id="BMYM01000005">
    <property type="protein sequence ID" value="GHD39469.1"/>
    <property type="molecule type" value="Genomic_DNA"/>
</dbReference>
<feature type="transmembrane region" description="Helical" evidence="1">
    <location>
        <begin position="166"/>
        <end position="188"/>
    </location>
</feature>
<evidence type="ECO:0000256" key="1">
    <source>
        <dbReference type="SAM" id="Phobius"/>
    </source>
</evidence>
<dbReference type="Proteomes" id="UP000644693">
    <property type="component" value="Unassembled WGS sequence"/>
</dbReference>
<dbReference type="AlphaFoldDB" id="A0A919CM88"/>
<keyword evidence="1" id="KW-1133">Transmembrane helix</keyword>
<keyword evidence="1" id="KW-0812">Transmembrane</keyword>